<dbReference type="InterPro" id="IPR003439">
    <property type="entry name" value="ABC_transporter-like_ATP-bd"/>
</dbReference>
<proteinExistence type="inferred from homology"/>
<dbReference type="EMBL" id="CP014163">
    <property type="protein sequence ID" value="AMB99840.1"/>
    <property type="molecule type" value="Genomic_DNA"/>
</dbReference>
<evidence type="ECO:0000313" key="9">
    <source>
        <dbReference type="EMBL" id="AMB99840.1"/>
    </source>
</evidence>
<evidence type="ECO:0000256" key="5">
    <source>
        <dbReference type="ARBA" id="ARBA00022741"/>
    </source>
</evidence>
<evidence type="ECO:0000256" key="7">
    <source>
        <dbReference type="ARBA" id="ARBA00022970"/>
    </source>
</evidence>
<dbReference type="Gene3D" id="3.40.50.300">
    <property type="entry name" value="P-loop containing nucleotide triphosphate hydrolases"/>
    <property type="match status" value="1"/>
</dbReference>
<reference evidence="9 10" key="1">
    <citation type="journal article" date="2016" name="Genome Announc.">
        <title>Complete Genome Sequences of Aerococcus christensenii CCUG 28831T, Aerococcus sanguinicola CCUG 43001T, Aerococcus urinae CCUG 36881T, Aerococcus urinaeequi CCUG 28094T, Aerococcus urinaehominis CCUG 42038 BT, and Aerococcus viridans CCUG 4311T.</title>
        <authorList>
            <person name="Carkaci D."/>
            <person name="Dargis R."/>
            <person name="Nielsen X.C."/>
            <person name="Skovgaard O."/>
            <person name="Fuursted K."/>
            <person name="Christensen J.J."/>
        </authorList>
    </citation>
    <scope>NUCLEOTIDE SEQUENCE [LARGE SCALE GENOMIC DNA]</scope>
    <source>
        <strain evidence="9 10">CCUG42038B</strain>
    </source>
</reference>
<organism evidence="9 10">
    <name type="scientific">Aerococcus urinaehominis</name>
    <dbReference type="NCBI Taxonomy" id="128944"/>
    <lineage>
        <taxon>Bacteria</taxon>
        <taxon>Bacillati</taxon>
        <taxon>Bacillota</taxon>
        <taxon>Bacilli</taxon>
        <taxon>Lactobacillales</taxon>
        <taxon>Aerococcaceae</taxon>
        <taxon>Aerococcus</taxon>
    </lineage>
</organism>
<dbReference type="SUPFAM" id="SSF52540">
    <property type="entry name" value="P-loop containing nucleoside triphosphate hydrolases"/>
    <property type="match status" value="1"/>
</dbReference>
<dbReference type="PROSITE" id="PS00211">
    <property type="entry name" value="ABC_TRANSPORTER_1"/>
    <property type="match status" value="1"/>
</dbReference>
<dbReference type="CDD" id="cd03262">
    <property type="entry name" value="ABC_HisP_GlnQ"/>
    <property type="match status" value="1"/>
</dbReference>
<dbReference type="InterPro" id="IPR050086">
    <property type="entry name" value="MetN_ABC_transporter-like"/>
</dbReference>
<dbReference type="InterPro" id="IPR003593">
    <property type="entry name" value="AAA+_ATPase"/>
</dbReference>
<keyword evidence="8" id="KW-0472">Membrane</keyword>
<dbReference type="InterPro" id="IPR027417">
    <property type="entry name" value="P-loop_NTPase"/>
</dbReference>
<dbReference type="InterPro" id="IPR017871">
    <property type="entry name" value="ABC_transporter-like_CS"/>
</dbReference>
<keyword evidence="3" id="KW-0813">Transport</keyword>
<dbReference type="STRING" id="128944.AWM75_07620"/>
<keyword evidence="5" id="KW-0547">Nucleotide-binding</keyword>
<keyword evidence="10" id="KW-1185">Reference proteome</keyword>
<dbReference type="OrthoDB" id="9804199at2"/>
<dbReference type="GO" id="GO:0005886">
    <property type="term" value="C:plasma membrane"/>
    <property type="evidence" value="ECO:0007669"/>
    <property type="project" value="UniProtKB-SubCell"/>
</dbReference>
<evidence type="ECO:0000313" key="10">
    <source>
        <dbReference type="Proteomes" id="UP000062260"/>
    </source>
</evidence>
<dbReference type="Pfam" id="PF00005">
    <property type="entry name" value="ABC_tran"/>
    <property type="match status" value="1"/>
</dbReference>
<keyword evidence="6 9" id="KW-0067">ATP-binding</keyword>
<evidence type="ECO:0000256" key="4">
    <source>
        <dbReference type="ARBA" id="ARBA00022475"/>
    </source>
</evidence>
<dbReference type="GO" id="GO:0016887">
    <property type="term" value="F:ATP hydrolysis activity"/>
    <property type="evidence" value="ECO:0007669"/>
    <property type="project" value="InterPro"/>
</dbReference>
<dbReference type="Proteomes" id="UP000062260">
    <property type="component" value="Chromosome"/>
</dbReference>
<comment type="similarity">
    <text evidence="2">Belongs to the ABC transporter superfamily.</text>
</comment>
<dbReference type="InterPro" id="IPR030679">
    <property type="entry name" value="ABC_ATPase_HisP-typ"/>
</dbReference>
<dbReference type="GO" id="GO:0015424">
    <property type="term" value="F:ABC-type amino acid transporter activity"/>
    <property type="evidence" value="ECO:0007669"/>
    <property type="project" value="InterPro"/>
</dbReference>
<evidence type="ECO:0000256" key="6">
    <source>
        <dbReference type="ARBA" id="ARBA00022840"/>
    </source>
</evidence>
<evidence type="ECO:0000256" key="8">
    <source>
        <dbReference type="ARBA" id="ARBA00023136"/>
    </source>
</evidence>
<accession>A0A0X8FM54</accession>
<sequence>MTENLMQIRGVHKSFGDKEILRGIDLDIPLGQVTTIIGPSGSGKSTLLRCLNGLEKIDQGSLVFKGQEIGAREADWQNLRQEIGMVFQSYDLFPNLSILDNCCLAPIKVLGQAPDQAQDTARQLLAQVGLAGYEDRKPSALSGGQKQRVAIVRCLCMAPSLILLDEITASLDPEIVNEVLLVILDLAKQDKTMVIVTHEMSFARRVSDQIVFLDQGQVVEVSPVAAFFDRPQSQRAQDFLASLNFDNFLAANA</sequence>
<dbReference type="AlphaFoldDB" id="A0A0X8FM54"/>
<dbReference type="PIRSF" id="PIRSF039085">
    <property type="entry name" value="ABC_ATPase_HisP"/>
    <property type="match status" value="1"/>
</dbReference>
<name>A0A0X8FM54_9LACT</name>
<evidence type="ECO:0000256" key="2">
    <source>
        <dbReference type="ARBA" id="ARBA00005417"/>
    </source>
</evidence>
<keyword evidence="7" id="KW-0029">Amino-acid transport</keyword>
<evidence type="ECO:0000256" key="1">
    <source>
        <dbReference type="ARBA" id="ARBA00004202"/>
    </source>
</evidence>
<evidence type="ECO:0000256" key="3">
    <source>
        <dbReference type="ARBA" id="ARBA00022448"/>
    </source>
</evidence>
<dbReference type="PROSITE" id="PS50893">
    <property type="entry name" value="ABC_TRANSPORTER_2"/>
    <property type="match status" value="1"/>
</dbReference>
<dbReference type="SMART" id="SM00382">
    <property type="entry name" value="AAA"/>
    <property type="match status" value="1"/>
</dbReference>
<dbReference type="GO" id="GO:0005524">
    <property type="term" value="F:ATP binding"/>
    <property type="evidence" value="ECO:0007669"/>
    <property type="project" value="UniProtKB-KW"/>
</dbReference>
<dbReference type="PANTHER" id="PTHR43166">
    <property type="entry name" value="AMINO ACID IMPORT ATP-BINDING PROTEIN"/>
    <property type="match status" value="1"/>
</dbReference>
<protein>
    <submittedName>
        <fullName evidence="9">Glutamine ABC transporter ATP-binding protein</fullName>
    </submittedName>
</protein>
<comment type="subcellular location">
    <subcellularLocation>
        <location evidence="1">Cell membrane</location>
        <topology evidence="1">Peripheral membrane protein</topology>
    </subcellularLocation>
</comment>
<keyword evidence="4" id="KW-1003">Cell membrane</keyword>
<dbReference type="PANTHER" id="PTHR43166:SF9">
    <property type="entry name" value="GLUTAMATE_ASPARTATE IMPORT ATP-BINDING PROTEIN GLTL"/>
    <property type="match status" value="1"/>
</dbReference>
<reference evidence="10" key="2">
    <citation type="submission" date="2016-01" db="EMBL/GenBank/DDBJ databases">
        <title>Six Aerococcus type strain genome sequencing and assembly using PacBio and Illumina Hiseq.</title>
        <authorList>
            <person name="Carkaci D."/>
            <person name="Dargis R."/>
            <person name="Nielsen X.C."/>
            <person name="Skovgaard O."/>
            <person name="Fuursted K."/>
            <person name="Christensen J.J."/>
        </authorList>
    </citation>
    <scope>NUCLEOTIDE SEQUENCE [LARGE SCALE GENOMIC DNA]</scope>
    <source>
        <strain evidence="10">CCUG42038B</strain>
    </source>
</reference>
<dbReference type="RefSeq" id="WP_067980399.1">
    <property type="nucleotide sequence ID" value="NZ_CP014163.1"/>
</dbReference>
<dbReference type="KEGG" id="auh:AWM75_07620"/>
<gene>
    <name evidence="9" type="ORF">AWM75_07620</name>
</gene>